<dbReference type="InterPro" id="IPR013761">
    <property type="entry name" value="SAM/pointed_sf"/>
</dbReference>
<sequence>MKWQISLFFAFHFKDNDNGSNDFTLSINTQITITVRDLIHVLVTGKHVTYNNFNLYRNDFAKILSQISVSETNTPASSVIATENNSSTLMNEIKKYKMKELIDFLRKEEDLELEPEDYDIIEKKRINGHTSLKITKEKLRSYGMKGEPASNITVFAKECKEKKLKSFSSYKTKKDLKEVLAKYGIDDGISCMSKNPLNIQFTESVLKEGSEEEKELHKNM</sequence>
<proteinExistence type="predicted"/>
<evidence type="ECO:0000313" key="2">
    <source>
        <dbReference type="Proteomes" id="UP000265703"/>
    </source>
</evidence>
<gene>
    <name evidence="1" type="ORF">C1645_831732</name>
</gene>
<protein>
    <recommendedName>
        <fullName evidence="3">SAM domain-containing protein</fullName>
    </recommendedName>
</protein>
<keyword evidence="2" id="KW-1185">Reference proteome</keyword>
<accession>A0A397SJJ4</accession>
<dbReference type="Gene3D" id="1.10.150.50">
    <property type="entry name" value="Transcription Factor, Ets-1"/>
    <property type="match status" value="1"/>
</dbReference>
<dbReference type="AlphaFoldDB" id="A0A397SJJ4"/>
<name>A0A397SJJ4_9GLOM</name>
<dbReference type="EMBL" id="QKYT01000467">
    <property type="protein sequence ID" value="RIA84816.1"/>
    <property type="molecule type" value="Genomic_DNA"/>
</dbReference>
<dbReference type="Proteomes" id="UP000265703">
    <property type="component" value="Unassembled WGS sequence"/>
</dbReference>
<evidence type="ECO:0000313" key="1">
    <source>
        <dbReference type="EMBL" id="RIA84816.1"/>
    </source>
</evidence>
<reference evidence="1 2" key="1">
    <citation type="submission" date="2018-06" db="EMBL/GenBank/DDBJ databases">
        <title>Comparative genomics reveals the genomic features of Rhizophagus irregularis, R. cerebriforme, R. diaphanum and Gigaspora rosea, and their symbiotic lifestyle signature.</title>
        <authorList>
            <person name="Morin E."/>
            <person name="San Clemente H."/>
            <person name="Chen E.C.H."/>
            <person name="De La Providencia I."/>
            <person name="Hainaut M."/>
            <person name="Kuo A."/>
            <person name="Kohler A."/>
            <person name="Murat C."/>
            <person name="Tang N."/>
            <person name="Roy S."/>
            <person name="Loubradou J."/>
            <person name="Henrissat B."/>
            <person name="Grigoriev I.V."/>
            <person name="Corradi N."/>
            <person name="Roux C."/>
            <person name="Martin F.M."/>
        </authorList>
    </citation>
    <scope>NUCLEOTIDE SEQUENCE [LARGE SCALE GENOMIC DNA]</scope>
    <source>
        <strain evidence="1 2">DAOM 227022</strain>
    </source>
</reference>
<evidence type="ECO:0008006" key="3">
    <source>
        <dbReference type="Google" id="ProtNLM"/>
    </source>
</evidence>
<organism evidence="1 2">
    <name type="scientific">Glomus cerebriforme</name>
    <dbReference type="NCBI Taxonomy" id="658196"/>
    <lineage>
        <taxon>Eukaryota</taxon>
        <taxon>Fungi</taxon>
        <taxon>Fungi incertae sedis</taxon>
        <taxon>Mucoromycota</taxon>
        <taxon>Glomeromycotina</taxon>
        <taxon>Glomeromycetes</taxon>
        <taxon>Glomerales</taxon>
        <taxon>Glomeraceae</taxon>
        <taxon>Glomus</taxon>
    </lineage>
</organism>
<comment type="caution">
    <text evidence="1">The sequence shown here is derived from an EMBL/GenBank/DDBJ whole genome shotgun (WGS) entry which is preliminary data.</text>
</comment>